<dbReference type="RefSeq" id="WP_126638629.1">
    <property type="nucleotide sequence ID" value="NZ_BIFH01000021.1"/>
</dbReference>
<reference evidence="1 2" key="1">
    <citation type="submission" date="2018-12" db="EMBL/GenBank/DDBJ databases">
        <title>Draft genome sequence of Embleya hyalina NBRC 13850T.</title>
        <authorList>
            <person name="Komaki H."/>
            <person name="Hosoyama A."/>
            <person name="Kimura A."/>
            <person name="Ichikawa N."/>
            <person name="Tamura T."/>
        </authorList>
    </citation>
    <scope>NUCLEOTIDE SEQUENCE [LARGE SCALE GENOMIC DNA]</scope>
    <source>
        <strain evidence="1 2">NBRC 13850</strain>
    </source>
</reference>
<dbReference type="PANTHER" id="PTHR39217">
    <property type="match status" value="1"/>
</dbReference>
<comment type="caution">
    <text evidence="1">The sequence shown here is derived from an EMBL/GenBank/DDBJ whole genome shotgun (WGS) entry which is preliminary data.</text>
</comment>
<sequence>MSVPIRVAAATSALGLRLDADLPPLVAALRSRGVDAEAVSWDRADVDWSTYDAVVIRSTWGYCERPASYLAWVDAVEAVTRLDNPAAPVRWDTDKRYLRELCARGVPVVPTRFVAPGERATLPERGHFVIKPAVSSGARDSARYAPEHHDAAARHIAALHAGGETAMVQPYLSRIDEGERALVFLGGMFSHAMRKGPVLTEVGVLDNDRHPHPGLARHTPTTAELDLAAAALSVVPGACPLLYARVDVALADDGSPVLMELELVEPNLFLADNPAALHHLAELIRTRAGG</sequence>
<name>A0A401YPT2_9ACTN</name>
<evidence type="ECO:0000313" key="2">
    <source>
        <dbReference type="Proteomes" id="UP000286931"/>
    </source>
</evidence>
<proteinExistence type="predicted"/>
<protein>
    <submittedName>
        <fullName evidence="1">ATP-grasp domain-containing protein</fullName>
    </submittedName>
</protein>
<keyword evidence="2" id="KW-1185">Reference proteome</keyword>
<dbReference type="PANTHER" id="PTHR39217:SF1">
    <property type="entry name" value="GLUTATHIONE SYNTHETASE"/>
    <property type="match status" value="1"/>
</dbReference>
<dbReference type="AlphaFoldDB" id="A0A401YPT2"/>
<dbReference type="SUPFAM" id="SSF56059">
    <property type="entry name" value="Glutathione synthetase ATP-binding domain-like"/>
    <property type="match status" value="1"/>
</dbReference>
<gene>
    <name evidence="1" type="ORF">EHYA_04272</name>
</gene>
<evidence type="ECO:0000313" key="1">
    <source>
        <dbReference type="EMBL" id="GCD96585.1"/>
    </source>
</evidence>
<organism evidence="1 2">
    <name type="scientific">Embleya hyalina</name>
    <dbReference type="NCBI Taxonomy" id="516124"/>
    <lineage>
        <taxon>Bacteria</taxon>
        <taxon>Bacillati</taxon>
        <taxon>Actinomycetota</taxon>
        <taxon>Actinomycetes</taxon>
        <taxon>Kitasatosporales</taxon>
        <taxon>Streptomycetaceae</taxon>
        <taxon>Embleya</taxon>
    </lineage>
</organism>
<dbReference type="EMBL" id="BIFH01000021">
    <property type="protein sequence ID" value="GCD96585.1"/>
    <property type="molecule type" value="Genomic_DNA"/>
</dbReference>
<accession>A0A401YPT2</accession>
<dbReference type="Proteomes" id="UP000286931">
    <property type="component" value="Unassembled WGS sequence"/>
</dbReference>
<dbReference type="OrthoDB" id="3373978at2"/>
<dbReference type="InterPro" id="IPR053191">
    <property type="entry name" value="DcsG_Biosynth_Enzyme"/>
</dbReference>